<feature type="transmembrane region" description="Helical" evidence="1">
    <location>
        <begin position="225"/>
        <end position="247"/>
    </location>
</feature>
<dbReference type="Proteomes" id="UP000250006">
    <property type="component" value="Unassembled WGS sequence"/>
</dbReference>
<feature type="transmembrane region" description="Helical" evidence="1">
    <location>
        <begin position="112"/>
        <end position="134"/>
    </location>
</feature>
<evidence type="ECO:0000313" key="2">
    <source>
        <dbReference type="EMBL" id="SPT53909.1"/>
    </source>
</evidence>
<proteinExistence type="predicted"/>
<dbReference type="EMBL" id="UAPQ01000008">
    <property type="protein sequence ID" value="SPT53909.1"/>
    <property type="molecule type" value="Genomic_DNA"/>
</dbReference>
<feature type="transmembrane region" description="Helical" evidence="1">
    <location>
        <begin position="31"/>
        <end position="47"/>
    </location>
</feature>
<keyword evidence="3" id="KW-1185">Reference proteome</keyword>
<dbReference type="InterPro" id="IPR036259">
    <property type="entry name" value="MFS_trans_sf"/>
</dbReference>
<evidence type="ECO:0000313" key="3">
    <source>
        <dbReference type="Proteomes" id="UP000250006"/>
    </source>
</evidence>
<accession>A0ABY1VP64</accession>
<evidence type="ECO:0000256" key="1">
    <source>
        <dbReference type="SAM" id="Phobius"/>
    </source>
</evidence>
<evidence type="ECO:0008006" key="4">
    <source>
        <dbReference type="Google" id="ProtNLM"/>
    </source>
</evidence>
<reference evidence="2 3" key="1">
    <citation type="submission" date="2018-06" db="EMBL/GenBank/DDBJ databases">
        <authorList>
            <consortium name="Pathogen Informatics"/>
            <person name="Doyle S."/>
        </authorList>
    </citation>
    <scope>NUCLEOTIDE SEQUENCE [LARGE SCALE GENOMIC DNA]</scope>
    <source>
        <strain evidence="2 3">NCTC11535</strain>
    </source>
</reference>
<organism evidence="2 3">
    <name type="scientific">Actinomyces bovis</name>
    <dbReference type="NCBI Taxonomy" id="1658"/>
    <lineage>
        <taxon>Bacteria</taxon>
        <taxon>Bacillati</taxon>
        <taxon>Actinomycetota</taxon>
        <taxon>Actinomycetes</taxon>
        <taxon>Actinomycetales</taxon>
        <taxon>Actinomycetaceae</taxon>
        <taxon>Actinomyces</taxon>
    </lineage>
</organism>
<name>A0ABY1VP64_9ACTO</name>
<keyword evidence="1" id="KW-0812">Transmembrane</keyword>
<comment type="caution">
    <text evidence="2">The sequence shown here is derived from an EMBL/GenBank/DDBJ whole genome shotgun (WGS) entry which is preliminary data.</text>
</comment>
<sequence length="278" mass="28604">MGYLPLLVLARSAAARTIRDLHVHSDDDAPWLPAIALATGVALLGAFSASSYRFWMASVLAGVLIVWACARVFPAGVTQVLRGRPAALAVLTWLSGAYFSLDYLISPAAHDVLGLTPGAIGWALTSAGLCWSVVAMWCGAHPAENALVYGRRTVAAAVLFGLGGCAVAAALGAVLPWWGLHLGWALMGAGMGWTHQDTLTRCVTDPNELDLPADCISQARIATSVTVGGAVGGAALGTFVTAVVAPSADGVEAARVVIVVLLLTVMLSLTPLLARRAA</sequence>
<keyword evidence="1" id="KW-1133">Transmembrane helix</keyword>
<feature type="transmembrane region" description="Helical" evidence="1">
    <location>
        <begin position="154"/>
        <end position="178"/>
    </location>
</feature>
<keyword evidence="1" id="KW-0472">Membrane</keyword>
<protein>
    <recommendedName>
        <fullName evidence="4">MFS transporter</fullName>
    </recommendedName>
</protein>
<feature type="transmembrane region" description="Helical" evidence="1">
    <location>
        <begin position="253"/>
        <end position="274"/>
    </location>
</feature>
<dbReference type="Gene3D" id="1.20.1250.20">
    <property type="entry name" value="MFS general substrate transporter like domains"/>
    <property type="match status" value="1"/>
</dbReference>
<feature type="transmembrane region" description="Helical" evidence="1">
    <location>
        <begin position="54"/>
        <end position="74"/>
    </location>
</feature>
<gene>
    <name evidence="2" type="ORF">NCTC11535_01601</name>
</gene>